<dbReference type="EMBL" id="NKUJ01000743">
    <property type="protein sequence ID" value="RMI99104.1"/>
    <property type="molecule type" value="Genomic_DNA"/>
</dbReference>
<gene>
    <name evidence="3" type="ORF">CDV36_016039</name>
</gene>
<keyword evidence="2" id="KW-0812">Transmembrane</keyword>
<keyword evidence="2" id="KW-1133">Transmembrane helix</keyword>
<feature type="compositionally biased region" description="Polar residues" evidence="1">
    <location>
        <begin position="68"/>
        <end position="77"/>
    </location>
</feature>
<feature type="transmembrane region" description="Helical" evidence="2">
    <location>
        <begin position="259"/>
        <end position="277"/>
    </location>
</feature>
<protein>
    <submittedName>
        <fullName evidence="3">Uncharacterized protein</fullName>
    </submittedName>
</protein>
<accession>A0A3M2R1R9</accession>
<feature type="transmembrane region" description="Helical" evidence="2">
    <location>
        <begin position="229"/>
        <end position="252"/>
    </location>
</feature>
<comment type="caution">
    <text evidence="3">The sequence shown here is derived from an EMBL/GenBank/DDBJ whole genome shotgun (WGS) entry which is preliminary data.</text>
</comment>
<dbReference type="Proteomes" id="UP000277212">
    <property type="component" value="Unassembled WGS sequence"/>
</dbReference>
<feature type="compositionally biased region" description="Low complexity" evidence="1">
    <location>
        <begin position="82"/>
        <end position="92"/>
    </location>
</feature>
<evidence type="ECO:0000313" key="4">
    <source>
        <dbReference type="Proteomes" id="UP000277212"/>
    </source>
</evidence>
<proteinExistence type="predicted"/>
<sequence>MSGDAPVDDIPPPAAFLQAQSRVRKRRKVCLQICVLLLVYLTTATPQAKNHRSNASVISGETATTGASLHTASIQSDEQVEPEASLEAASAEATNVEAVQTTYLATDAETAAPDIPLPEFVLNTTDVETAANIPLPESVCDAQEQLTQRSAEDITPISPQAHIAPNSEPRNLTQNNLQYNNSNTYNVTYTNNNYFGDGASSDSYDSGGGGGGGRGGRWCPLGFSPFCAFPLFLILMSVFFVIAAIYGVATFWNNTVSSVQSLASTVTSIFSLGFLASKPTIQTSTSPPITIVKPTIMTDRPTPIVHSPEGIVKAFDDLNHWVKQLQDCQEAKEKSAEHQLFFQHFDISLTTISGMRDSWVILMEDILTLEKKLRKVFGLLDRDMTKLGRDLGANPAAKCWIREAEASTWDKILYSMPWSSHLSPIQVLFTNYERIKTLSVEVQRIRVFFAHQSLKSIQQQVQSLSDVSCGLRDSVEISGEKLSRKADEKLEGGISAVVSRGNLLCDLFLRADQRVQRLQHLFDKVMDDQQMANELGETMKNLARLKSVSLADVKMIELELQEWVDKMTGSVKKLYSIDVDN</sequence>
<keyword evidence="2" id="KW-0472">Membrane</keyword>
<keyword evidence="4" id="KW-1185">Reference proteome</keyword>
<dbReference type="AlphaFoldDB" id="A0A3M2R1R9"/>
<dbReference type="OrthoDB" id="5106970at2759"/>
<reference evidence="3 4" key="1">
    <citation type="submission" date="2017-06" db="EMBL/GenBank/DDBJ databases">
        <title>Comparative genomic analysis of Ambrosia Fusariam Clade fungi.</title>
        <authorList>
            <person name="Stajich J.E."/>
            <person name="Carrillo J."/>
            <person name="Kijimoto T."/>
            <person name="Eskalen A."/>
            <person name="O'Donnell K."/>
            <person name="Kasson M."/>
        </authorList>
    </citation>
    <scope>NUCLEOTIDE SEQUENCE [LARGE SCALE GENOMIC DNA]</scope>
    <source>
        <strain evidence="3">UCR3666</strain>
    </source>
</reference>
<feature type="region of interest" description="Disordered" evidence="1">
    <location>
        <begin position="68"/>
        <end position="92"/>
    </location>
</feature>
<organism evidence="3 4">
    <name type="scientific">Fusarium kuroshium</name>
    <dbReference type="NCBI Taxonomy" id="2010991"/>
    <lineage>
        <taxon>Eukaryota</taxon>
        <taxon>Fungi</taxon>
        <taxon>Dikarya</taxon>
        <taxon>Ascomycota</taxon>
        <taxon>Pezizomycotina</taxon>
        <taxon>Sordariomycetes</taxon>
        <taxon>Hypocreomycetidae</taxon>
        <taxon>Hypocreales</taxon>
        <taxon>Nectriaceae</taxon>
        <taxon>Fusarium</taxon>
        <taxon>Fusarium solani species complex</taxon>
    </lineage>
</organism>
<evidence type="ECO:0000256" key="1">
    <source>
        <dbReference type="SAM" id="MobiDB-lite"/>
    </source>
</evidence>
<evidence type="ECO:0000256" key="2">
    <source>
        <dbReference type="SAM" id="Phobius"/>
    </source>
</evidence>
<evidence type="ECO:0000313" key="3">
    <source>
        <dbReference type="EMBL" id="RMI99104.1"/>
    </source>
</evidence>
<name>A0A3M2R1R9_9HYPO</name>